<gene>
    <name evidence="1" type="ORF">SAMN04489712_1223</name>
</gene>
<reference evidence="2" key="1">
    <citation type="submission" date="2016-10" db="EMBL/GenBank/DDBJ databases">
        <authorList>
            <person name="Varghese N."/>
            <person name="Submissions S."/>
        </authorList>
    </citation>
    <scope>NUCLEOTIDE SEQUENCE [LARGE SCALE GENOMIC DNA]</scope>
    <source>
        <strain evidence="2">DSM 43163</strain>
    </source>
</reference>
<name>A0A1H6DSU7_9ACTN</name>
<proteinExistence type="predicted"/>
<sequence length="67" mass="7340">MRALVVDRLFTAVDAHAGLRRLEDPAFQDTLRLAHESSQQAPDRLILGSLSIAQAITTMSGFIGTCW</sequence>
<evidence type="ECO:0000313" key="2">
    <source>
        <dbReference type="Proteomes" id="UP000236723"/>
    </source>
</evidence>
<dbReference type="Proteomes" id="UP000236723">
    <property type="component" value="Unassembled WGS sequence"/>
</dbReference>
<evidence type="ECO:0000313" key="1">
    <source>
        <dbReference type="EMBL" id="SEG88437.1"/>
    </source>
</evidence>
<dbReference type="EMBL" id="FNVO01000022">
    <property type="protein sequence ID" value="SEG88437.1"/>
    <property type="molecule type" value="Genomic_DNA"/>
</dbReference>
<dbReference type="AlphaFoldDB" id="A0A1H6DSU7"/>
<organism evidence="1 2">
    <name type="scientific">Thermomonospora echinospora</name>
    <dbReference type="NCBI Taxonomy" id="1992"/>
    <lineage>
        <taxon>Bacteria</taxon>
        <taxon>Bacillati</taxon>
        <taxon>Actinomycetota</taxon>
        <taxon>Actinomycetes</taxon>
        <taxon>Streptosporangiales</taxon>
        <taxon>Thermomonosporaceae</taxon>
        <taxon>Thermomonospora</taxon>
    </lineage>
</organism>
<protein>
    <submittedName>
        <fullName evidence="1">Uncharacterized protein</fullName>
    </submittedName>
</protein>
<accession>A0A1H6DSU7</accession>
<keyword evidence="2" id="KW-1185">Reference proteome</keyword>